<keyword evidence="2" id="KW-0560">Oxidoreductase</keyword>
<evidence type="ECO:0000256" key="2">
    <source>
        <dbReference type="ARBA" id="ARBA00023002"/>
    </source>
</evidence>
<comment type="similarity">
    <text evidence="1">Belongs to the nitroreductase family.</text>
</comment>
<reference evidence="4 5" key="1">
    <citation type="submission" date="2021-02" db="EMBL/GenBank/DDBJ databases">
        <title>De Novo genome assembly of isolated myxobacteria.</title>
        <authorList>
            <person name="Stevens D.C."/>
        </authorList>
    </citation>
    <scope>NUCLEOTIDE SEQUENCE [LARGE SCALE GENOMIC DNA]</scope>
    <source>
        <strain evidence="4 5">ATCC 29039</strain>
    </source>
</reference>
<dbReference type="EMBL" id="JAFIMU010000007">
    <property type="protein sequence ID" value="MBN8228349.1"/>
    <property type="molecule type" value="Genomic_DNA"/>
</dbReference>
<dbReference type="PANTHER" id="PTHR43673">
    <property type="entry name" value="NAD(P)H NITROREDUCTASE YDGI-RELATED"/>
    <property type="match status" value="1"/>
</dbReference>
<organism evidence="4 5">
    <name type="scientific">Corallococcus macrosporus</name>
    <dbReference type="NCBI Taxonomy" id="35"/>
    <lineage>
        <taxon>Bacteria</taxon>
        <taxon>Pseudomonadati</taxon>
        <taxon>Myxococcota</taxon>
        <taxon>Myxococcia</taxon>
        <taxon>Myxococcales</taxon>
        <taxon>Cystobacterineae</taxon>
        <taxon>Myxococcaceae</taxon>
        <taxon>Corallococcus</taxon>
    </lineage>
</organism>
<dbReference type="SUPFAM" id="SSF55469">
    <property type="entry name" value="FMN-dependent nitroreductase-like"/>
    <property type="match status" value="1"/>
</dbReference>
<protein>
    <submittedName>
        <fullName evidence="4">Nitroreductase family protein</fullName>
    </submittedName>
</protein>
<sequence>MSLPERHPEVLRQLEARKSVTYFQPGRPMPLEDVRALVHSASQAPSSSNLQHWRFLALVDPEQKNLLRGYALGQRKVSDCSAVFVVLADLRAVDEMPRLTDAAIRANVFGEGMRETWNRLADNYRDAQVNRDEALRSAALASMNLMTAAHALGYVSGPVGGFNADGIREAFGIPSRYLVSLIICVGHEGEGNWTKKPRKPVEEILFIDRMRPGAE</sequence>
<evidence type="ECO:0000313" key="5">
    <source>
        <dbReference type="Proteomes" id="UP000664052"/>
    </source>
</evidence>
<dbReference type="RefSeq" id="WP_207051181.1">
    <property type="nucleotide sequence ID" value="NZ_JAFIMU010000007.1"/>
</dbReference>
<proteinExistence type="inferred from homology"/>
<dbReference type="Gene3D" id="3.40.109.10">
    <property type="entry name" value="NADH Oxidase"/>
    <property type="match status" value="1"/>
</dbReference>
<accession>A0ABS3D9J9</accession>
<dbReference type="Pfam" id="PF00881">
    <property type="entry name" value="Nitroreductase"/>
    <property type="match status" value="1"/>
</dbReference>
<evidence type="ECO:0000313" key="4">
    <source>
        <dbReference type="EMBL" id="MBN8228349.1"/>
    </source>
</evidence>
<evidence type="ECO:0000259" key="3">
    <source>
        <dbReference type="Pfam" id="PF00881"/>
    </source>
</evidence>
<evidence type="ECO:0000256" key="1">
    <source>
        <dbReference type="ARBA" id="ARBA00007118"/>
    </source>
</evidence>
<comment type="caution">
    <text evidence="4">The sequence shown here is derived from an EMBL/GenBank/DDBJ whole genome shotgun (WGS) entry which is preliminary data.</text>
</comment>
<dbReference type="Proteomes" id="UP000664052">
    <property type="component" value="Unassembled WGS sequence"/>
</dbReference>
<feature type="domain" description="Nitroreductase" evidence="3">
    <location>
        <begin position="15"/>
        <end position="187"/>
    </location>
</feature>
<dbReference type="InterPro" id="IPR029479">
    <property type="entry name" value="Nitroreductase"/>
</dbReference>
<dbReference type="InterPro" id="IPR000415">
    <property type="entry name" value="Nitroreductase-like"/>
</dbReference>
<gene>
    <name evidence="4" type="ORF">JYK02_12640</name>
</gene>
<name>A0ABS3D9J9_9BACT</name>
<dbReference type="PANTHER" id="PTHR43673:SF12">
    <property type="entry name" value="PROTEIN DRGA"/>
    <property type="match status" value="1"/>
</dbReference>
<keyword evidence="5" id="KW-1185">Reference proteome</keyword>